<keyword evidence="2" id="KW-1185">Reference proteome</keyword>
<dbReference type="EMBL" id="KE561045">
    <property type="protein sequence ID" value="EPZ33738.1"/>
    <property type="molecule type" value="Genomic_DNA"/>
</dbReference>
<evidence type="ECO:0000313" key="2">
    <source>
        <dbReference type="Proteomes" id="UP000030755"/>
    </source>
</evidence>
<gene>
    <name evidence="1" type="ORF">O9G_002376</name>
</gene>
<name>A0A075ATZ6_ROZAC</name>
<reference evidence="1 2" key="1">
    <citation type="journal article" date="2013" name="Curr. Biol.">
        <title>Shared signatures of parasitism and phylogenomics unite Cryptomycota and microsporidia.</title>
        <authorList>
            <person name="James T.Y."/>
            <person name="Pelin A."/>
            <person name="Bonen L."/>
            <person name="Ahrendt S."/>
            <person name="Sain D."/>
            <person name="Corradi N."/>
            <person name="Stajich J.E."/>
        </authorList>
    </citation>
    <scope>NUCLEOTIDE SEQUENCE [LARGE SCALE GENOMIC DNA]</scope>
    <source>
        <strain evidence="1 2">CSF55</strain>
    </source>
</reference>
<organism evidence="1 2">
    <name type="scientific">Rozella allomycis (strain CSF55)</name>
    <dbReference type="NCBI Taxonomy" id="988480"/>
    <lineage>
        <taxon>Eukaryota</taxon>
        <taxon>Fungi</taxon>
        <taxon>Fungi incertae sedis</taxon>
        <taxon>Cryptomycota</taxon>
        <taxon>Cryptomycota incertae sedis</taxon>
        <taxon>Rozella</taxon>
    </lineage>
</organism>
<sequence length="72" mass="7877">MPRSGSNDILFTNAIQYMKSKEKKDSSIISTSAGFLSVNLSETESALQLPHMEANSILSVCTNDVKPFQPNN</sequence>
<dbReference type="Proteomes" id="UP000030755">
    <property type="component" value="Unassembled WGS sequence"/>
</dbReference>
<dbReference type="HOGENOM" id="CLU_2723606_0_0_1"/>
<proteinExistence type="predicted"/>
<accession>A0A075ATZ6</accession>
<evidence type="ECO:0000313" key="1">
    <source>
        <dbReference type="EMBL" id="EPZ33738.1"/>
    </source>
</evidence>
<protein>
    <submittedName>
        <fullName evidence="1">Uncharacterized protein</fullName>
    </submittedName>
</protein>
<dbReference type="AlphaFoldDB" id="A0A075ATZ6"/>